<name>A0A0N9NAL8_9ACTN</name>
<feature type="transmembrane region" description="Helical" evidence="1">
    <location>
        <begin position="100"/>
        <end position="123"/>
    </location>
</feature>
<evidence type="ECO:0000313" key="4">
    <source>
        <dbReference type="Proteomes" id="UP000063789"/>
    </source>
</evidence>
<keyword evidence="4" id="KW-1185">Reference proteome</keyword>
<proteinExistence type="predicted"/>
<keyword evidence="1" id="KW-0812">Transmembrane</keyword>
<sequence>MNTTDRRPPEDSTRRIVAYVGVGLVVPLISVLASVIAQVIAWPRLPDRIAVHWNASGEANNFGSPWIPLVMTVVIGLGLPALIVAPNLHPLRSGARGPSFRLVAAIAAATAAGVSYLLAASVVTQTDGQAARPGMMILVMIAVAAVVGVLGWLVIPKDLPRETRAADPLRLGRGEKVVWIGTETISRWFAGIAIAALIFSGVFVVGAAIGGTGGLVSAIVIVIAVVLVIATSVAFHVRIDADGLSVRSILGVPRFHVPADDIERVDVIEIRAIGDFGGYGIRMRGGALGVILRSGPAVEVTRRSNGRRFVVTIGDAGTAAAALATVATAQA</sequence>
<evidence type="ECO:0000259" key="2">
    <source>
        <dbReference type="Pfam" id="PF07853"/>
    </source>
</evidence>
<dbReference type="STRING" id="1136941.ACH46_14100"/>
<evidence type="ECO:0000313" key="3">
    <source>
        <dbReference type="EMBL" id="ALG85401.1"/>
    </source>
</evidence>
<accession>A0A0N9NAL8</accession>
<keyword evidence="1" id="KW-0472">Membrane</keyword>
<reference evidence="3 4" key="2">
    <citation type="journal article" date="2017" name="Int. J. Syst. Evol. Microbiol.">
        <title>Gordonia phthalatica sp. nov., a di-n-butyl phthalate-degrading bacterium isolated from activated sludge.</title>
        <authorList>
            <person name="Jin D."/>
            <person name="Kong X."/>
            <person name="Jia M."/>
            <person name="Yu X."/>
            <person name="Wang X."/>
            <person name="Zhuang X."/>
            <person name="Deng Y."/>
            <person name="Bai Z."/>
        </authorList>
    </citation>
    <scope>NUCLEOTIDE SEQUENCE [LARGE SCALE GENOMIC DNA]</scope>
    <source>
        <strain evidence="3 4">QH-11</strain>
    </source>
</reference>
<feature type="transmembrane region" description="Helical" evidence="1">
    <location>
        <begin position="188"/>
        <end position="209"/>
    </location>
</feature>
<gene>
    <name evidence="3" type="ORF">ACH46_14100</name>
</gene>
<organism evidence="3 4">
    <name type="scientific">Gordonia phthalatica</name>
    <dbReference type="NCBI Taxonomy" id="1136941"/>
    <lineage>
        <taxon>Bacteria</taxon>
        <taxon>Bacillati</taxon>
        <taxon>Actinomycetota</taxon>
        <taxon>Actinomycetes</taxon>
        <taxon>Mycobacteriales</taxon>
        <taxon>Gordoniaceae</taxon>
        <taxon>Gordonia</taxon>
    </lineage>
</organism>
<protein>
    <recommendedName>
        <fullName evidence="2">DUF1648 domain-containing protein</fullName>
    </recommendedName>
</protein>
<feature type="transmembrane region" description="Helical" evidence="1">
    <location>
        <begin position="215"/>
        <end position="237"/>
    </location>
</feature>
<dbReference type="AlphaFoldDB" id="A0A0N9NAL8"/>
<dbReference type="KEGG" id="goq:ACH46_14100"/>
<dbReference type="OrthoDB" id="3178004at2"/>
<reference evidence="4" key="1">
    <citation type="submission" date="2015-06" db="EMBL/GenBank/DDBJ databases">
        <title>Complete genome sequence and metabolic analysis of phthalate degradation pathway in Gordonia sp. QH-11.</title>
        <authorList>
            <person name="Jin D."/>
            <person name="Kong X."/>
            <person name="Bai Z."/>
        </authorList>
    </citation>
    <scope>NUCLEOTIDE SEQUENCE [LARGE SCALE GENOMIC DNA]</scope>
    <source>
        <strain evidence="4">QH-11</strain>
    </source>
</reference>
<feature type="transmembrane region" description="Helical" evidence="1">
    <location>
        <begin position="135"/>
        <end position="155"/>
    </location>
</feature>
<dbReference type="Pfam" id="PF07853">
    <property type="entry name" value="DUF1648"/>
    <property type="match status" value="1"/>
</dbReference>
<dbReference type="EMBL" id="CP011853">
    <property type="protein sequence ID" value="ALG85401.1"/>
    <property type="molecule type" value="Genomic_DNA"/>
</dbReference>
<dbReference type="RefSeq" id="WP_062393483.1">
    <property type="nucleotide sequence ID" value="NZ_CP011853.1"/>
</dbReference>
<evidence type="ECO:0000256" key="1">
    <source>
        <dbReference type="SAM" id="Phobius"/>
    </source>
</evidence>
<keyword evidence="1" id="KW-1133">Transmembrane helix</keyword>
<dbReference type="PATRIC" id="fig|1136941.3.peg.2879"/>
<feature type="transmembrane region" description="Helical" evidence="1">
    <location>
        <begin position="66"/>
        <end position="88"/>
    </location>
</feature>
<dbReference type="InterPro" id="IPR012867">
    <property type="entry name" value="DUF1648"/>
</dbReference>
<feature type="transmembrane region" description="Helical" evidence="1">
    <location>
        <begin position="16"/>
        <end position="41"/>
    </location>
</feature>
<dbReference type="Proteomes" id="UP000063789">
    <property type="component" value="Chromosome"/>
</dbReference>
<feature type="domain" description="DUF1648" evidence="2">
    <location>
        <begin position="31"/>
        <end position="75"/>
    </location>
</feature>